<keyword evidence="4 16" id="KW-0812">Transmembrane</keyword>
<feature type="transmembrane region" description="Helical" evidence="16">
    <location>
        <begin position="77"/>
        <end position="97"/>
    </location>
</feature>
<keyword evidence="12" id="KW-0628">Postsynaptic cell membrane</keyword>
<evidence type="ECO:0000256" key="11">
    <source>
        <dbReference type="ARBA" id="ARBA00023180"/>
    </source>
</evidence>
<dbReference type="EMBL" id="JABSTR010000011">
    <property type="protein sequence ID" value="KAH9381582.1"/>
    <property type="molecule type" value="Genomic_DNA"/>
</dbReference>
<keyword evidence="3" id="KW-1003">Cell membrane</keyword>
<gene>
    <name evidence="18" type="ORF">HPB48_005273</name>
</gene>
<evidence type="ECO:0000313" key="18">
    <source>
        <dbReference type="EMBL" id="KAH9381582.1"/>
    </source>
</evidence>
<evidence type="ECO:0000256" key="5">
    <source>
        <dbReference type="ARBA" id="ARBA00022729"/>
    </source>
</evidence>
<protein>
    <recommendedName>
        <fullName evidence="17">Ionotropic glutamate receptor C-terminal domain-containing protein</fullName>
    </recommendedName>
</protein>
<evidence type="ECO:0000256" key="2">
    <source>
        <dbReference type="ARBA" id="ARBA00022448"/>
    </source>
</evidence>
<dbReference type="SUPFAM" id="SSF53850">
    <property type="entry name" value="Periplasmic binding protein-like II"/>
    <property type="match status" value="1"/>
</dbReference>
<dbReference type="AlphaFoldDB" id="A0A9J6GST5"/>
<evidence type="ECO:0000256" key="4">
    <source>
        <dbReference type="ARBA" id="ARBA00022692"/>
    </source>
</evidence>
<organism evidence="18 19">
    <name type="scientific">Haemaphysalis longicornis</name>
    <name type="common">Bush tick</name>
    <dbReference type="NCBI Taxonomy" id="44386"/>
    <lineage>
        <taxon>Eukaryota</taxon>
        <taxon>Metazoa</taxon>
        <taxon>Ecdysozoa</taxon>
        <taxon>Arthropoda</taxon>
        <taxon>Chelicerata</taxon>
        <taxon>Arachnida</taxon>
        <taxon>Acari</taxon>
        <taxon>Parasitiformes</taxon>
        <taxon>Ixodida</taxon>
        <taxon>Ixodoidea</taxon>
        <taxon>Ixodidae</taxon>
        <taxon>Haemaphysalinae</taxon>
        <taxon>Haemaphysalis</taxon>
    </lineage>
</organism>
<keyword evidence="7" id="KW-0770">Synapse</keyword>
<evidence type="ECO:0000256" key="14">
    <source>
        <dbReference type="ARBA" id="ARBA00023303"/>
    </source>
</evidence>
<keyword evidence="8" id="KW-0406">Ion transport</keyword>
<dbReference type="OMA" id="ANSCELM"/>
<name>A0A9J6GST5_HAELO</name>
<dbReference type="OrthoDB" id="5984008at2759"/>
<feature type="domain" description="Ionotropic glutamate receptor C-terminal" evidence="17">
    <location>
        <begin position="20"/>
        <end position="206"/>
    </location>
</feature>
<accession>A0A9J6GST5</accession>
<keyword evidence="2" id="KW-0813">Transport</keyword>
<dbReference type="Gene3D" id="3.40.190.10">
    <property type="entry name" value="Periplasmic binding protein-like II"/>
    <property type="match status" value="1"/>
</dbReference>
<dbReference type="PANTHER" id="PTHR18966">
    <property type="entry name" value="IONOTROPIC GLUTAMATE RECEPTOR"/>
    <property type="match status" value="1"/>
</dbReference>
<keyword evidence="14" id="KW-0407">Ion channel</keyword>
<dbReference type="Proteomes" id="UP000821853">
    <property type="component" value="Chromosome 9"/>
</dbReference>
<evidence type="ECO:0000256" key="10">
    <source>
        <dbReference type="ARBA" id="ARBA00023170"/>
    </source>
</evidence>
<evidence type="ECO:0000256" key="13">
    <source>
        <dbReference type="ARBA" id="ARBA00023286"/>
    </source>
</evidence>
<evidence type="ECO:0000256" key="3">
    <source>
        <dbReference type="ARBA" id="ARBA00022475"/>
    </source>
</evidence>
<comment type="caution">
    <text evidence="18">The sequence shown here is derived from an EMBL/GenBank/DDBJ whole genome shotgun (WGS) entry which is preliminary data.</text>
</comment>
<evidence type="ECO:0000256" key="16">
    <source>
        <dbReference type="SAM" id="Phobius"/>
    </source>
</evidence>
<comment type="similarity">
    <text evidence="1">Belongs to the glutamate-gated ion channel (TC 1.A.10.1) family.</text>
</comment>
<dbReference type="FunFam" id="3.40.190.10:FF:000060">
    <property type="entry name" value="Glutamate receptor ionotropic, kainate 1"/>
    <property type="match status" value="1"/>
</dbReference>
<evidence type="ECO:0000256" key="1">
    <source>
        <dbReference type="ARBA" id="ARBA00008685"/>
    </source>
</evidence>
<dbReference type="Pfam" id="PF00060">
    <property type="entry name" value="Lig_chan"/>
    <property type="match status" value="1"/>
</dbReference>
<evidence type="ECO:0000256" key="15">
    <source>
        <dbReference type="ARBA" id="ARBA00034104"/>
    </source>
</evidence>
<dbReference type="VEuPathDB" id="VectorBase:HLOH_054311"/>
<dbReference type="SMART" id="SM00079">
    <property type="entry name" value="PBPe"/>
    <property type="match status" value="1"/>
</dbReference>
<reference evidence="18 19" key="1">
    <citation type="journal article" date="2020" name="Cell">
        <title>Large-Scale Comparative Analyses of Tick Genomes Elucidate Their Genetic Diversity and Vector Capacities.</title>
        <authorList>
            <consortium name="Tick Genome and Microbiome Consortium (TIGMIC)"/>
            <person name="Jia N."/>
            <person name="Wang J."/>
            <person name="Shi W."/>
            <person name="Du L."/>
            <person name="Sun Y."/>
            <person name="Zhan W."/>
            <person name="Jiang J.F."/>
            <person name="Wang Q."/>
            <person name="Zhang B."/>
            <person name="Ji P."/>
            <person name="Bell-Sakyi L."/>
            <person name="Cui X.M."/>
            <person name="Yuan T.T."/>
            <person name="Jiang B.G."/>
            <person name="Yang W.F."/>
            <person name="Lam T.T."/>
            <person name="Chang Q.C."/>
            <person name="Ding S.J."/>
            <person name="Wang X.J."/>
            <person name="Zhu J.G."/>
            <person name="Ruan X.D."/>
            <person name="Zhao L."/>
            <person name="Wei J.T."/>
            <person name="Ye R.Z."/>
            <person name="Que T.C."/>
            <person name="Du C.H."/>
            <person name="Zhou Y.H."/>
            <person name="Cheng J.X."/>
            <person name="Dai P.F."/>
            <person name="Guo W.B."/>
            <person name="Han X.H."/>
            <person name="Huang E.J."/>
            <person name="Li L.F."/>
            <person name="Wei W."/>
            <person name="Gao Y.C."/>
            <person name="Liu J.Z."/>
            <person name="Shao H.Z."/>
            <person name="Wang X."/>
            <person name="Wang C.C."/>
            <person name="Yang T.C."/>
            <person name="Huo Q.B."/>
            <person name="Li W."/>
            <person name="Chen H.Y."/>
            <person name="Chen S.E."/>
            <person name="Zhou L.G."/>
            <person name="Ni X.B."/>
            <person name="Tian J.H."/>
            <person name="Sheng Y."/>
            <person name="Liu T."/>
            <person name="Pan Y.S."/>
            <person name="Xia L.Y."/>
            <person name="Li J."/>
            <person name="Zhao F."/>
            <person name="Cao W.C."/>
        </authorList>
    </citation>
    <scope>NUCLEOTIDE SEQUENCE [LARGE SCALE GENOMIC DNA]</scope>
    <source>
        <strain evidence="18">HaeL-2018</strain>
    </source>
</reference>
<evidence type="ECO:0000256" key="8">
    <source>
        <dbReference type="ARBA" id="ARBA00023065"/>
    </source>
</evidence>
<dbReference type="GO" id="GO:0015276">
    <property type="term" value="F:ligand-gated monoatomic ion channel activity"/>
    <property type="evidence" value="ECO:0007669"/>
    <property type="project" value="InterPro"/>
</dbReference>
<evidence type="ECO:0000259" key="17">
    <source>
        <dbReference type="SMART" id="SM00079"/>
    </source>
</evidence>
<comment type="subcellular location">
    <subcellularLocation>
        <location evidence="15">Postsynaptic cell membrane</location>
        <topology evidence="15">Multi-pass membrane protein</topology>
    </subcellularLocation>
</comment>
<evidence type="ECO:0000313" key="19">
    <source>
        <dbReference type="Proteomes" id="UP000821853"/>
    </source>
</evidence>
<keyword evidence="9 16" id="KW-0472">Membrane</keyword>
<evidence type="ECO:0000256" key="12">
    <source>
        <dbReference type="ARBA" id="ARBA00023257"/>
    </source>
</evidence>
<keyword evidence="10" id="KW-0675">Receptor</keyword>
<evidence type="ECO:0000256" key="7">
    <source>
        <dbReference type="ARBA" id="ARBA00023018"/>
    </source>
</evidence>
<keyword evidence="11" id="KW-0325">Glycoprotein</keyword>
<dbReference type="GO" id="GO:0045211">
    <property type="term" value="C:postsynaptic membrane"/>
    <property type="evidence" value="ECO:0007669"/>
    <property type="project" value="UniProtKB-SubCell"/>
</dbReference>
<dbReference type="InterPro" id="IPR015683">
    <property type="entry name" value="Ionotropic_Glu_rcpt"/>
</dbReference>
<dbReference type="InterPro" id="IPR001320">
    <property type="entry name" value="Iontro_rcpt_C"/>
</dbReference>
<sequence length="206" mass="23123">MADDRIAYEINRIGKAAIRDHSCFARILQCSRTAYYNNSFYDALVRLYTAPENDSAHLPAYLSSACSPPSTRIIAAAWWFFSFVVISSYTANLASFLTRERLRSPIESVDDLAKQSEIRYGCVRSGSTQAFFKESKHETYERMWQTMKEDLVSSNAEGVARVEAGGYAFLMESTSIEYVVQRRCQLTQIGGLLDSKGYGIATPLGK</sequence>
<keyword evidence="19" id="KW-1185">Reference proteome</keyword>
<evidence type="ECO:0000256" key="6">
    <source>
        <dbReference type="ARBA" id="ARBA00022989"/>
    </source>
</evidence>
<keyword evidence="5" id="KW-0732">Signal</keyword>
<evidence type="ECO:0000256" key="9">
    <source>
        <dbReference type="ARBA" id="ARBA00023136"/>
    </source>
</evidence>
<keyword evidence="13" id="KW-1071">Ligand-gated ion channel</keyword>
<keyword evidence="6 16" id="KW-1133">Transmembrane helix</keyword>
<proteinExistence type="inferred from homology"/>